<evidence type="ECO:0000256" key="6">
    <source>
        <dbReference type="ARBA" id="ARBA00023082"/>
    </source>
</evidence>
<feature type="domain" description="RNA polymerase sigma factor 54 DNA-binding" evidence="10">
    <location>
        <begin position="300"/>
        <end position="457"/>
    </location>
</feature>
<dbReference type="GO" id="GO:0006352">
    <property type="term" value="P:DNA-templated transcription initiation"/>
    <property type="evidence" value="ECO:0007669"/>
    <property type="project" value="InterPro"/>
</dbReference>
<dbReference type="RefSeq" id="WP_262430980.1">
    <property type="nucleotide sequence ID" value="NZ_JACRTG010000034.1"/>
</dbReference>
<evidence type="ECO:0000256" key="2">
    <source>
        <dbReference type="ARBA" id="ARBA00022478"/>
    </source>
</evidence>
<dbReference type="PANTHER" id="PTHR32248">
    <property type="entry name" value="RNA POLYMERASE SIGMA-54 FACTOR"/>
    <property type="match status" value="1"/>
</dbReference>
<dbReference type="Pfam" id="PF04963">
    <property type="entry name" value="Sigma54_CBD"/>
    <property type="match status" value="1"/>
</dbReference>
<accession>A0A926IMC2</accession>
<organism evidence="12 13">
    <name type="scientific">Paratissierella segnis</name>
    <dbReference type="NCBI Taxonomy" id="2763679"/>
    <lineage>
        <taxon>Bacteria</taxon>
        <taxon>Bacillati</taxon>
        <taxon>Bacillota</taxon>
        <taxon>Tissierellia</taxon>
        <taxon>Tissierellales</taxon>
        <taxon>Tissierellaceae</taxon>
        <taxon>Paratissierella</taxon>
    </lineage>
</organism>
<dbReference type="Gene3D" id="1.10.10.60">
    <property type="entry name" value="Homeodomain-like"/>
    <property type="match status" value="1"/>
</dbReference>
<dbReference type="InterPro" id="IPR038709">
    <property type="entry name" value="RpoN_core-bd_sf"/>
</dbReference>
<evidence type="ECO:0000256" key="1">
    <source>
        <dbReference type="ARBA" id="ARBA00008798"/>
    </source>
</evidence>
<dbReference type="PANTHER" id="PTHR32248:SF4">
    <property type="entry name" value="RNA POLYMERASE SIGMA-54 FACTOR"/>
    <property type="match status" value="1"/>
</dbReference>
<dbReference type="GO" id="GO:0001216">
    <property type="term" value="F:DNA-binding transcription activator activity"/>
    <property type="evidence" value="ECO:0007669"/>
    <property type="project" value="InterPro"/>
</dbReference>
<evidence type="ECO:0000259" key="10">
    <source>
        <dbReference type="Pfam" id="PF04552"/>
    </source>
</evidence>
<dbReference type="GO" id="GO:0016779">
    <property type="term" value="F:nucleotidyltransferase activity"/>
    <property type="evidence" value="ECO:0007669"/>
    <property type="project" value="UniProtKB-KW"/>
</dbReference>
<dbReference type="AlphaFoldDB" id="A0A926IMC2"/>
<feature type="domain" description="RNA polymerase sigma factor 54 core-binding" evidence="11">
    <location>
        <begin position="98"/>
        <end position="286"/>
    </location>
</feature>
<dbReference type="EMBL" id="JACRTG010000034">
    <property type="protein sequence ID" value="MBC8589513.1"/>
    <property type="molecule type" value="Genomic_DNA"/>
</dbReference>
<dbReference type="InterPro" id="IPR007634">
    <property type="entry name" value="RNA_pol_sigma_54_DNA-bd"/>
</dbReference>
<keyword evidence="9" id="KW-0175">Coiled coil</keyword>
<dbReference type="PIRSF" id="PIRSF000774">
    <property type="entry name" value="RpoN"/>
    <property type="match status" value="1"/>
</dbReference>
<dbReference type="Pfam" id="PF00309">
    <property type="entry name" value="Sigma54_AID"/>
    <property type="match status" value="1"/>
</dbReference>
<keyword evidence="3" id="KW-0808">Transferase</keyword>
<keyword evidence="4" id="KW-0548">Nucleotidyltransferase</keyword>
<keyword evidence="2" id="KW-0240">DNA-directed RNA polymerase</keyword>
<feature type="coiled-coil region" evidence="9">
    <location>
        <begin position="210"/>
        <end position="237"/>
    </location>
</feature>
<name>A0A926IMC2_9FIRM</name>
<sequence>MRLSYNLNLEQTQKLIMTPELRQAIQLLQYTSLELNEYILKELEENPMLELEQPIMETEKVELSEPDKEIDIDWKEYFEKYDDISYKPEIDKNIKEYNYESFVSYMPTLKEHLISQLRLIDIDDRKFKICEYIIQNIDDNGYLETDISEIAKTLNEDTGKVEAMLKIIQGFDPIGVGARDLEECLFLQVKEYNYPIIEDLIKNHLKDIAFNKMTKIAKEMELSLEDLQKACDFIKKLEPKPGRTYGGNSNEVKYIVPDATIKYLDGEYIIIVNDYTGPRLNINNFYKNLLKDGGDKETTEFLQEKLNSATWIIKSIDQRRQTIYKVVESILKHQMAFFEKGEKHLVPLTLKDVAEDIKMHESTISRATNGKYVETPRGLFELKYFFSAGLNSQLGDISSTSVKATIKEIIDNENHKKPYSDQQIVDLLKDKGTIISRRTVAKYRDELNIPSSTLRRRY</sequence>
<dbReference type="Gene3D" id="1.10.10.1330">
    <property type="entry name" value="RNA polymerase sigma-54 factor, core-binding domain"/>
    <property type="match status" value="1"/>
</dbReference>
<evidence type="ECO:0000256" key="7">
    <source>
        <dbReference type="ARBA" id="ARBA00023125"/>
    </source>
</evidence>
<proteinExistence type="inferred from homology"/>
<evidence type="ECO:0000256" key="5">
    <source>
        <dbReference type="ARBA" id="ARBA00023015"/>
    </source>
</evidence>
<dbReference type="InterPro" id="IPR007046">
    <property type="entry name" value="RNA_pol_sigma_54_core-bd"/>
</dbReference>
<dbReference type="PROSITE" id="PS00718">
    <property type="entry name" value="SIGMA54_2"/>
    <property type="match status" value="1"/>
</dbReference>
<evidence type="ECO:0000313" key="12">
    <source>
        <dbReference type="EMBL" id="MBC8589513.1"/>
    </source>
</evidence>
<dbReference type="NCBIfam" id="TIGR02395">
    <property type="entry name" value="rpoN_sigma"/>
    <property type="match status" value="1"/>
</dbReference>
<comment type="caution">
    <text evidence="12">The sequence shown here is derived from an EMBL/GenBank/DDBJ whole genome shotgun (WGS) entry which is preliminary data.</text>
</comment>
<keyword evidence="13" id="KW-1185">Reference proteome</keyword>
<evidence type="ECO:0000256" key="9">
    <source>
        <dbReference type="SAM" id="Coils"/>
    </source>
</evidence>
<dbReference type="PROSITE" id="PS50044">
    <property type="entry name" value="SIGMA54_3"/>
    <property type="match status" value="1"/>
</dbReference>
<evidence type="ECO:0000313" key="13">
    <source>
        <dbReference type="Proteomes" id="UP000601171"/>
    </source>
</evidence>
<keyword evidence="8" id="KW-0804">Transcription</keyword>
<reference evidence="12" key="1">
    <citation type="submission" date="2020-08" db="EMBL/GenBank/DDBJ databases">
        <title>Genome public.</title>
        <authorList>
            <person name="Liu C."/>
            <person name="Sun Q."/>
        </authorList>
    </citation>
    <scope>NUCLEOTIDE SEQUENCE</scope>
    <source>
        <strain evidence="12">BX21</strain>
    </source>
</reference>
<evidence type="ECO:0000259" key="11">
    <source>
        <dbReference type="Pfam" id="PF04963"/>
    </source>
</evidence>
<dbReference type="GO" id="GO:0016987">
    <property type="term" value="F:sigma factor activity"/>
    <property type="evidence" value="ECO:0007669"/>
    <property type="project" value="UniProtKB-KW"/>
</dbReference>
<keyword evidence="7" id="KW-0238">DNA-binding</keyword>
<dbReference type="GO" id="GO:0000428">
    <property type="term" value="C:DNA-directed RNA polymerase complex"/>
    <property type="evidence" value="ECO:0007669"/>
    <property type="project" value="UniProtKB-KW"/>
</dbReference>
<dbReference type="NCBIfam" id="NF009118">
    <property type="entry name" value="PRK12469.1"/>
    <property type="match status" value="1"/>
</dbReference>
<evidence type="ECO:0000256" key="4">
    <source>
        <dbReference type="ARBA" id="ARBA00022695"/>
    </source>
</evidence>
<dbReference type="PROSITE" id="PS00717">
    <property type="entry name" value="SIGMA54_1"/>
    <property type="match status" value="1"/>
</dbReference>
<keyword evidence="6" id="KW-0731">Sigma factor</keyword>
<dbReference type="InterPro" id="IPR000394">
    <property type="entry name" value="RNA_pol_sigma_54"/>
</dbReference>
<dbReference type="GO" id="GO:0003677">
    <property type="term" value="F:DNA binding"/>
    <property type="evidence" value="ECO:0007669"/>
    <property type="project" value="UniProtKB-KW"/>
</dbReference>
<comment type="similarity">
    <text evidence="1">Belongs to the sigma-54 factor family.</text>
</comment>
<protein>
    <submittedName>
        <fullName evidence="12">RNA polymerase factor sigma-54</fullName>
    </submittedName>
</protein>
<evidence type="ECO:0000256" key="8">
    <source>
        <dbReference type="ARBA" id="ARBA00023163"/>
    </source>
</evidence>
<keyword evidence="5" id="KW-0805">Transcription regulation</keyword>
<dbReference type="Proteomes" id="UP000601171">
    <property type="component" value="Unassembled WGS sequence"/>
</dbReference>
<dbReference type="PRINTS" id="PR00045">
    <property type="entry name" value="SIGMA54FCT"/>
</dbReference>
<gene>
    <name evidence="12" type="primary">rpoN</name>
    <name evidence="12" type="ORF">H8707_14960</name>
</gene>
<evidence type="ECO:0000256" key="3">
    <source>
        <dbReference type="ARBA" id="ARBA00022679"/>
    </source>
</evidence>
<dbReference type="Pfam" id="PF04552">
    <property type="entry name" value="Sigma54_DBD"/>
    <property type="match status" value="1"/>
</dbReference>